<keyword evidence="4" id="KW-1185">Reference proteome</keyword>
<proteinExistence type="inferred from homology"/>
<dbReference type="GO" id="GO:0005829">
    <property type="term" value="C:cytosol"/>
    <property type="evidence" value="ECO:0007669"/>
    <property type="project" value="TreeGrafter"/>
</dbReference>
<dbReference type="AlphaFoldDB" id="A0A6M0JY85"/>
<dbReference type="InterPro" id="IPR002767">
    <property type="entry name" value="Thiamine_BP"/>
</dbReference>
<evidence type="ECO:0000256" key="1">
    <source>
        <dbReference type="ARBA" id="ARBA00010272"/>
    </source>
</evidence>
<dbReference type="Pfam" id="PF01910">
    <property type="entry name" value="Thiamine_BP"/>
    <property type="match status" value="1"/>
</dbReference>
<dbReference type="Proteomes" id="UP000483379">
    <property type="component" value="Unassembled WGS sequence"/>
</dbReference>
<name>A0A6M0JY85_9GAMM</name>
<dbReference type="PANTHER" id="PTHR33777:SF1">
    <property type="entry name" value="UPF0045 PROTEIN ECM15"/>
    <property type="match status" value="1"/>
</dbReference>
<dbReference type="InterPro" id="IPR051614">
    <property type="entry name" value="UPF0045_domain"/>
</dbReference>
<dbReference type="NCBIfam" id="TIGR00106">
    <property type="entry name" value="MTH1187 family thiamine-binding protein"/>
    <property type="match status" value="1"/>
</dbReference>
<sequence length="106" mass="11429">MSVILDLAMFPTDQGVSVSRFVAPVVAMIRDSGLDYQLSPMGTQIETDTLPEALDLIARAQSLLDEQGCERVYAVAKLDIRKGPKGRLKGKIQSVEGRIGTLSHGS</sequence>
<reference evidence="3 4" key="1">
    <citation type="submission" date="2020-02" db="EMBL/GenBank/DDBJ databases">
        <title>Genome sequences of Thiorhodococcus mannitoliphagus and Thiorhodococcus minor, purple sulfur photosynthetic bacteria in the gammaproteobacterial family, Chromatiaceae.</title>
        <authorList>
            <person name="Aviles F.A."/>
            <person name="Meyer T.E."/>
            <person name="Kyndt J.A."/>
        </authorList>
    </citation>
    <scope>NUCLEOTIDE SEQUENCE [LARGE SCALE GENOMIC DNA]</scope>
    <source>
        <strain evidence="3 4">DSM 11518</strain>
    </source>
</reference>
<protein>
    <submittedName>
        <fullName evidence="3">MTH1187 family thiamine-binding protein</fullName>
    </submittedName>
</protein>
<organism evidence="3 4">
    <name type="scientific">Thiorhodococcus minor</name>
    <dbReference type="NCBI Taxonomy" id="57489"/>
    <lineage>
        <taxon>Bacteria</taxon>
        <taxon>Pseudomonadati</taxon>
        <taxon>Pseudomonadota</taxon>
        <taxon>Gammaproteobacteria</taxon>
        <taxon>Chromatiales</taxon>
        <taxon>Chromatiaceae</taxon>
        <taxon>Thiorhodococcus</taxon>
    </lineage>
</organism>
<dbReference type="InterPro" id="IPR029756">
    <property type="entry name" value="MTH1187/YkoF-like"/>
</dbReference>
<dbReference type="PANTHER" id="PTHR33777">
    <property type="entry name" value="UPF0045 PROTEIN ECM15"/>
    <property type="match status" value="1"/>
</dbReference>
<evidence type="ECO:0000313" key="3">
    <source>
        <dbReference type="EMBL" id="NEV62129.1"/>
    </source>
</evidence>
<dbReference type="EMBL" id="JAAIJQ010000022">
    <property type="protein sequence ID" value="NEV62129.1"/>
    <property type="molecule type" value="Genomic_DNA"/>
</dbReference>
<dbReference type="SUPFAM" id="SSF89957">
    <property type="entry name" value="MTH1187/YkoF-like"/>
    <property type="match status" value="1"/>
</dbReference>
<dbReference type="RefSeq" id="WP_164452600.1">
    <property type="nucleotide sequence ID" value="NZ_JAAIJQ010000022.1"/>
</dbReference>
<accession>A0A6M0JY85</accession>
<feature type="domain" description="Thiamine-binding protein" evidence="2">
    <location>
        <begin position="6"/>
        <end position="96"/>
    </location>
</feature>
<dbReference type="Gene3D" id="3.30.70.930">
    <property type="match status" value="1"/>
</dbReference>
<evidence type="ECO:0000259" key="2">
    <source>
        <dbReference type="Pfam" id="PF01910"/>
    </source>
</evidence>
<comment type="caution">
    <text evidence="3">The sequence shown here is derived from an EMBL/GenBank/DDBJ whole genome shotgun (WGS) entry which is preliminary data.</text>
</comment>
<gene>
    <name evidence="3" type="ORF">G3446_09540</name>
</gene>
<comment type="similarity">
    <text evidence="1">Belongs to the UPF0045 family.</text>
</comment>
<evidence type="ECO:0000313" key="4">
    <source>
        <dbReference type="Proteomes" id="UP000483379"/>
    </source>
</evidence>